<evidence type="ECO:0008006" key="4">
    <source>
        <dbReference type="Google" id="ProtNLM"/>
    </source>
</evidence>
<keyword evidence="1" id="KW-1133">Transmembrane helix</keyword>
<sequence>MGMDILHTIFLILHFIGIGSLLGGFIVQLKQLKSHTAVVNMAMFHGSLTMLVSGLALLTINEMDPAATVDHMKIGVKLLALVVIVVLVMMNRKKSTPPAWVVPTIGGLTTLNIILAVAWQ</sequence>
<reference evidence="2 3" key="1">
    <citation type="submission" date="2019-06" db="EMBL/GenBank/DDBJ databases">
        <title>Sequencing the genomes of 1000 actinobacteria strains.</title>
        <authorList>
            <person name="Klenk H.-P."/>
        </authorList>
    </citation>
    <scope>NUCLEOTIDE SEQUENCE [LARGE SCALE GENOMIC DNA]</scope>
    <source>
        <strain evidence="2 3">DSM 18031</strain>
    </source>
</reference>
<feature type="transmembrane region" description="Helical" evidence="1">
    <location>
        <begin position="39"/>
        <end position="60"/>
    </location>
</feature>
<keyword evidence="1" id="KW-0812">Transmembrane</keyword>
<evidence type="ECO:0000256" key="1">
    <source>
        <dbReference type="SAM" id="Phobius"/>
    </source>
</evidence>
<comment type="caution">
    <text evidence="2">The sequence shown here is derived from an EMBL/GenBank/DDBJ whole genome shotgun (WGS) entry which is preliminary data.</text>
</comment>
<dbReference type="Proteomes" id="UP000318331">
    <property type="component" value="Unassembled WGS sequence"/>
</dbReference>
<feature type="transmembrane region" description="Helical" evidence="1">
    <location>
        <begin position="72"/>
        <end position="90"/>
    </location>
</feature>
<dbReference type="EMBL" id="VFPN01000001">
    <property type="protein sequence ID" value="TQM65483.1"/>
    <property type="molecule type" value="Genomic_DNA"/>
</dbReference>
<keyword evidence="3" id="KW-1185">Reference proteome</keyword>
<organism evidence="2 3">
    <name type="scientific">Klugiella xanthotipulae</name>
    <dbReference type="NCBI Taxonomy" id="244735"/>
    <lineage>
        <taxon>Bacteria</taxon>
        <taxon>Bacillati</taxon>
        <taxon>Actinomycetota</taxon>
        <taxon>Actinomycetes</taxon>
        <taxon>Micrococcales</taxon>
        <taxon>Microbacteriaceae</taxon>
        <taxon>Klugiella</taxon>
    </lineage>
</organism>
<keyword evidence="1" id="KW-0472">Membrane</keyword>
<gene>
    <name evidence="2" type="ORF">FB466_0287</name>
</gene>
<evidence type="ECO:0000313" key="2">
    <source>
        <dbReference type="EMBL" id="TQM65483.1"/>
    </source>
</evidence>
<feature type="transmembrane region" description="Helical" evidence="1">
    <location>
        <begin position="99"/>
        <end position="119"/>
    </location>
</feature>
<protein>
    <recommendedName>
        <fullName evidence="4">Integral membrane protein</fullName>
    </recommendedName>
</protein>
<proteinExistence type="predicted"/>
<dbReference type="AlphaFoldDB" id="A0A543I4F3"/>
<accession>A0A543I4F3</accession>
<evidence type="ECO:0000313" key="3">
    <source>
        <dbReference type="Proteomes" id="UP000318331"/>
    </source>
</evidence>
<feature type="transmembrane region" description="Helical" evidence="1">
    <location>
        <begin position="6"/>
        <end position="27"/>
    </location>
</feature>
<name>A0A543I4F3_9MICO</name>